<feature type="region of interest" description="Disordered" evidence="8">
    <location>
        <begin position="463"/>
        <end position="487"/>
    </location>
</feature>
<evidence type="ECO:0000256" key="4">
    <source>
        <dbReference type="ARBA" id="ARBA00022448"/>
    </source>
</evidence>
<dbReference type="GO" id="GO:0042147">
    <property type="term" value="P:retrograde transport, endosome to Golgi"/>
    <property type="evidence" value="ECO:0007669"/>
    <property type="project" value="InterPro"/>
</dbReference>
<evidence type="ECO:0000256" key="2">
    <source>
        <dbReference type="ARBA" id="ARBA00009150"/>
    </source>
</evidence>
<dbReference type="Gene3D" id="6.10.250.860">
    <property type="match status" value="1"/>
</dbReference>
<dbReference type="PANTHER" id="PTHR12965:SF0">
    <property type="entry name" value="VACUOLAR PROTEIN SORTING-ASSOCIATED PROTEIN 54"/>
    <property type="match status" value="1"/>
</dbReference>
<dbReference type="GO" id="GO:0006896">
    <property type="term" value="P:Golgi to vacuole transport"/>
    <property type="evidence" value="ECO:0007669"/>
    <property type="project" value="TreeGrafter"/>
</dbReference>
<dbReference type="OMA" id="QKQAVML"/>
<dbReference type="GO" id="GO:0005829">
    <property type="term" value="C:cytosol"/>
    <property type="evidence" value="ECO:0007669"/>
    <property type="project" value="GOC"/>
</dbReference>
<keyword evidence="4" id="KW-0813">Transport</keyword>
<evidence type="ECO:0000259" key="9">
    <source>
        <dbReference type="Pfam" id="PF07928"/>
    </source>
</evidence>
<dbReference type="Pfam" id="PF07928">
    <property type="entry name" value="Vps54"/>
    <property type="match status" value="1"/>
</dbReference>
<accession>L1I7C8</accession>
<dbReference type="PaxDb" id="55529-EKX31987"/>
<dbReference type="Proteomes" id="UP000011087">
    <property type="component" value="Unassembled WGS sequence"/>
</dbReference>
<dbReference type="GO" id="GO:0015031">
    <property type="term" value="P:protein transport"/>
    <property type="evidence" value="ECO:0007669"/>
    <property type="project" value="UniProtKB-KW"/>
</dbReference>
<evidence type="ECO:0000256" key="8">
    <source>
        <dbReference type="SAM" id="MobiDB-lite"/>
    </source>
</evidence>
<evidence type="ECO:0000256" key="7">
    <source>
        <dbReference type="ARBA" id="ARBA00023054"/>
    </source>
</evidence>
<dbReference type="InterPro" id="IPR012501">
    <property type="entry name" value="Vps54_C"/>
</dbReference>
<evidence type="ECO:0000259" key="10">
    <source>
        <dbReference type="Pfam" id="PF10475"/>
    </source>
</evidence>
<dbReference type="eggNOG" id="KOG2115">
    <property type="taxonomic scope" value="Eukaryota"/>
</dbReference>
<reference evidence="12" key="3">
    <citation type="submission" date="2016-03" db="UniProtKB">
        <authorList>
            <consortium name="EnsemblProtists"/>
        </authorList>
    </citation>
    <scope>IDENTIFICATION</scope>
</reference>
<dbReference type="EnsemblProtists" id="EKX31987">
    <property type="protein sequence ID" value="EKX31987"/>
    <property type="gene ID" value="GUITHDRAFT_148928"/>
</dbReference>
<evidence type="ECO:0000256" key="3">
    <source>
        <dbReference type="ARBA" id="ARBA00017665"/>
    </source>
</evidence>
<evidence type="ECO:0000313" key="11">
    <source>
        <dbReference type="EMBL" id="EKX31987.1"/>
    </source>
</evidence>
<dbReference type="Pfam" id="PF10475">
    <property type="entry name" value="Vps54_N"/>
    <property type="match status" value="1"/>
</dbReference>
<dbReference type="KEGG" id="gtt:GUITHDRAFT_148928"/>
<evidence type="ECO:0000256" key="5">
    <source>
        <dbReference type="ARBA" id="ARBA00022927"/>
    </source>
</evidence>
<dbReference type="EMBL" id="JH993220">
    <property type="protein sequence ID" value="EKX31987.1"/>
    <property type="molecule type" value="Genomic_DNA"/>
</dbReference>
<feature type="domain" description="Vacuolar protein sorting-associated protein 54 C-terminal" evidence="9">
    <location>
        <begin position="703"/>
        <end position="834"/>
    </location>
</feature>
<reference evidence="11 13" key="1">
    <citation type="journal article" date="2012" name="Nature">
        <title>Algal genomes reveal evolutionary mosaicism and the fate of nucleomorphs.</title>
        <authorList>
            <consortium name="DOE Joint Genome Institute"/>
            <person name="Curtis B.A."/>
            <person name="Tanifuji G."/>
            <person name="Burki F."/>
            <person name="Gruber A."/>
            <person name="Irimia M."/>
            <person name="Maruyama S."/>
            <person name="Arias M.C."/>
            <person name="Ball S.G."/>
            <person name="Gile G.H."/>
            <person name="Hirakawa Y."/>
            <person name="Hopkins J.F."/>
            <person name="Kuo A."/>
            <person name="Rensing S.A."/>
            <person name="Schmutz J."/>
            <person name="Symeonidi A."/>
            <person name="Elias M."/>
            <person name="Eveleigh R.J."/>
            <person name="Herman E.K."/>
            <person name="Klute M.J."/>
            <person name="Nakayama T."/>
            <person name="Obornik M."/>
            <person name="Reyes-Prieto A."/>
            <person name="Armbrust E.V."/>
            <person name="Aves S.J."/>
            <person name="Beiko R.G."/>
            <person name="Coutinho P."/>
            <person name="Dacks J.B."/>
            <person name="Durnford D.G."/>
            <person name="Fast N.M."/>
            <person name="Green B.R."/>
            <person name="Grisdale C.J."/>
            <person name="Hempel F."/>
            <person name="Henrissat B."/>
            <person name="Hoppner M.P."/>
            <person name="Ishida K."/>
            <person name="Kim E."/>
            <person name="Koreny L."/>
            <person name="Kroth P.G."/>
            <person name="Liu Y."/>
            <person name="Malik S.B."/>
            <person name="Maier U.G."/>
            <person name="McRose D."/>
            <person name="Mock T."/>
            <person name="Neilson J.A."/>
            <person name="Onodera N.T."/>
            <person name="Poole A.M."/>
            <person name="Pritham E.J."/>
            <person name="Richards T.A."/>
            <person name="Rocap G."/>
            <person name="Roy S.W."/>
            <person name="Sarai C."/>
            <person name="Schaack S."/>
            <person name="Shirato S."/>
            <person name="Slamovits C.H."/>
            <person name="Spencer D.F."/>
            <person name="Suzuki S."/>
            <person name="Worden A.Z."/>
            <person name="Zauner S."/>
            <person name="Barry K."/>
            <person name="Bell C."/>
            <person name="Bharti A.K."/>
            <person name="Crow J.A."/>
            <person name="Grimwood J."/>
            <person name="Kramer R."/>
            <person name="Lindquist E."/>
            <person name="Lucas S."/>
            <person name="Salamov A."/>
            <person name="McFadden G.I."/>
            <person name="Lane C.E."/>
            <person name="Keeling P.J."/>
            <person name="Gray M.W."/>
            <person name="Grigoriev I.V."/>
            <person name="Archibald J.M."/>
        </authorList>
    </citation>
    <scope>NUCLEOTIDE SEQUENCE</scope>
    <source>
        <strain evidence="11 13">CCMP2712</strain>
    </source>
</reference>
<reference evidence="13" key="2">
    <citation type="submission" date="2012-11" db="EMBL/GenBank/DDBJ databases">
        <authorList>
            <person name="Kuo A."/>
            <person name="Curtis B.A."/>
            <person name="Tanifuji G."/>
            <person name="Burki F."/>
            <person name="Gruber A."/>
            <person name="Irimia M."/>
            <person name="Maruyama S."/>
            <person name="Arias M.C."/>
            <person name="Ball S.G."/>
            <person name="Gile G.H."/>
            <person name="Hirakawa Y."/>
            <person name="Hopkins J.F."/>
            <person name="Rensing S.A."/>
            <person name="Schmutz J."/>
            <person name="Symeonidi A."/>
            <person name="Elias M."/>
            <person name="Eveleigh R.J."/>
            <person name="Herman E.K."/>
            <person name="Klute M.J."/>
            <person name="Nakayama T."/>
            <person name="Obornik M."/>
            <person name="Reyes-Prieto A."/>
            <person name="Armbrust E.V."/>
            <person name="Aves S.J."/>
            <person name="Beiko R.G."/>
            <person name="Coutinho P."/>
            <person name="Dacks J.B."/>
            <person name="Durnford D.G."/>
            <person name="Fast N.M."/>
            <person name="Green B.R."/>
            <person name="Grisdale C."/>
            <person name="Hempe F."/>
            <person name="Henrissat B."/>
            <person name="Hoppner M.P."/>
            <person name="Ishida K.-I."/>
            <person name="Kim E."/>
            <person name="Koreny L."/>
            <person name="Kroth P.G."/>
            <person name="Liu Y."/>
            <person name="Malik S.-B."/>
            <person name="Maier U.G."/>
            <person name="McRose D."/>
            <person name="Mock T."/>
            <person name="Neilson J.A."/>
            <person name="Onodera N.T."/>
            <person name="Poole A.M."/>
            <person name="Pritham E.J."/>
            <person name="Richards T.A."/>
            <person name="Rocap G."/>
            <person name="Roy S.W."/>
            <person name="Sarai C."/>
            <person name="Schaack S."/>
            <person name="Shirato S."/>
            <person name="Slamovits C.H."/>
            <person name="Spencer D.F."/>
            <person name="Suzuki S."/>
            <person name="Worden A.Z."/>
            <person name="Zauner S."/>
            <person name="Barry K."/>
            <person name="Bell C."/>
            <person name="Bharti A.K."/>
            <person name="Crow J.A."/>
            <person name="Grimwood J."/>
            <person name="Kramer R."/>
            <person name="Lindquist E."/>
            <person name="Lucas S."/>
            <person name="Salamov A."/>
            <person name="McFadden G.I."/>
            <person name="Lane C.E."/>
            <person name="Keeling P.J."/>
            <person name="Gray M.W."/>
            <person name="Grigoriev I.V."/>
            <person name="Archibald J.M."/>
        </authorList>
    </citation>
    <scope>NUCLEOTIDE SEQUENCE</scope>
    <source>
        <strain evidence="13">CCMP2712</strain>
    </source>
</reference>
<keyword evidence="13" id="KW-1185">Reference proteome</keyword>
<name>L1I7C8_GUITC</name>
<feature type="compositionally biased region" description="Gly residues" evidence="8">
    <location>
        <begin position="473"/>
        <end position="485"/>
    </location>
</feature>
<dbReference type="InterPro" id="IPR019515">
    <property type="entry name" value="VPS54_N"/>
</dbReference>
<comment type="subcellular location">
    <subcellularLocation>
        <location evidence="1">Golgi apparatus</location>
        <location evidence="1">trans-Golgi network</location>
    </subcellularLocation>
</comment>
<protein>
    <recommendedName>
        <fullName evidence="3">Vacuolar protein sorting-associated protein 54</fullName>
    </recommendedName>
</protein>
<dbReference type="OrthoDB" id="10259024at2759"/>
<dbReference type="GeneID" id="17288716"/>
<feature type="domain" description="Vacuolar protein sorting-associated protein 54 N-terminal" evidence="10">
    <location>
        <begin position="179"/>
        <end position="375"/>
    </location>
</feature>
<gene>
    <name evidence="11" type="primary">VPS54</name>
    <name evidence="11" type="ORF">GUITHDRAFT_148928</name>
</gene>
<dbReference type="AlphaFoldDB" id="L1I7C8"/>
<evidence type="ECO:0000256" key="1">
    <source>
        <dbReference type="ARBA" id="ARBA00004601"/>
    </source>
</evidence>
<dbReference type="GO" id="GO:0000938">
    <property type="term" value="C:GARP complex"/>
    <property type="evidence" value="ECO:0007669"/>
    <property type="project" value="InterPro"/>
</dbReference>
<sequence length="953" mass="104991">MGFLSRIFMAKDCERGREDEHIATRQLCEIEIEVLLAALPPWPPFPKQDFSRKESAGGSFSQALSSALNYPQREAEESIASLLYHGDYNVLWESPQRLLGLQQDQTWVEPQVAPLTRRGSVCLDDFREYLASMSELVSRFESMHPMGISEGTVGSEDERGTANTWSGQHAVAKEELQKVPSFYFEKDFHLEHNDTFQRTGAGGDADECAALQEELSNHLDVVEQNLMREIQARSSAFYSALNTLQDLYAEVDKTMETILEFRRTMQALDKRLVGHALRIAQLRRHRKNVEELHRKLTILADVKQTQQNLQMRRASDEVQVLLSCSDFVSALDLICDAKLLISTELAGVTAVRDTSAQLVEMEVVVQNMMCSELAALAMGRDGLVADSSQACGELSVVKVSSYEEGGGGEEEMDPASLSNVEDRLLAISLALVRVGKLQDALEEYKEAAVKEVLAGIKGVLRREMPAGDDDEPGGGGRGGGGGGGAAQKAPLAERLRALHPDTFLTLMKRMYKVLHLILSRCSNVQGLLSAVIRAQEEDGRSSKITEGPTSPEACGKLLVASQSVLDHICDTGHQRCWRLIAVREQQTIHGNLAQFSSLFDATVEFVSSTERLCGSSHKKHVLRAGLHAQAKSFLEVLHEANTGKLNTLLDQERWVQVDVPVEIQAMVYACTRPGGGSWKDGIKLGVQVKSESGPAKHISLDCDKFFAVGVLTALIKMIADYVSCVAQLPALGLDIVQRLLDLLKLYNVRSCQLVLGARAMQLAGLKTITAKHLALSAQCVSFLAALLPHLKESLLAILPERQHVLLGELDKIGKDLTAHEDEIYVKLVSIMKERLDFHCRNLMEEAWNDSANQGASSYMKGLVKEMQALVRVLVSTLDKKVVQRIMKQLLQTTSKRLVEHFSKLPLSTSVSQHRLAGDVAFLKSNLKAVEGVVIFDADLEALTSFCDALPAFA</sequence>
<evidence type="ECO:0000313" key="13">
    <source>
        <dbReference type="Proteomes" id="UP000011087"/>
    </source>
</evidence>
<dbReference type="GO" id="GO:0019905">
    <property type="term" value="F:syntaxin binding"/>
    <property type="evidence" value="ECO:0007669"/>
    <property type="project" value="TreeGrafter"/>
</dbReference>
<comment type="similarity">
    <text evidence="2">Belongs to the VPS54 family.</text>
</comment>
<dbReference type="RefSeq" id="XP_005818967.1">
    <property type="nucleotide sequence ID" value="XM_005818910.1"/>
</dbReference>
<evidence type="ECO:0000256" key="6">
    <source>
        <dbReference type="ARBA" id="ARBA00023034"/>
    </source>
</evidence>
<organism evidence="11">
    <name type="scientific">Guillardia theta (strain CCMP2712)</name>
    <name type="common">Cryptophyte</name>
    <dbReference type="NCBI Taxonomy" id="905079"/>
    <lineage>
        <taxon>Eukaryota</taxon>
        <taxon>Cryptophyceae</taxon>
        <taxon>Pyrenomonadales</taxon>
        <taxon>Geminigeraceae</taxon>
        <taxon>Guillardia</taxon>
    </lineage>
</organism>
<dbReference type="STRING" id="905079.L1I7C8"/>
<dbReference type="PANTHER" id="PTHR12965">
    <property type="entry name" value="VACUOLAR PROTEIN SORTING 54"/>
    <property type="match status" value="1"/>
</dbReference>
<proteinExistence type="inferred from homology"/>
<keyword evidence="6" id="KW-0333">Golgi apparatus</keyword>
<evidence type="ECO:0000313" key="12">
    <source>
        <dbReference type="EnsemblProtists" id="EKX31987"/>
    </source>
</evidence>
<keyword evidence="7" id="KW-0175">Coiled coil</keyword>
<dbReference type="HOGENOM" id="CLU_003094_1_0_1"/>
<dbReference type="InterPro" id="IPR039745">
    <property type="entry name" value="Vps54"/>
</dbReference>
<keyword evidence="5" id="KW-0653">Protein transport</keyword>